<dbReference type="EMBL" id="PP511876">
    <property type="protein sequence ID" value="XCD08253.1"/>
    <property type="molecule type" value="Genomic_DNA"/>
</dbReference>
<name>A0AAU8B986_9CAUD</name>
<reference evidence="2" key="1">
    <citation type="submission" date="2024-03" db="EMBL/GenBank/DDBJ databases">
        <title>Diverse circular DNA viruses in blood, oral, and fecal samples of captive lemurs.</title>
        <authorList>
            <person name="Paietta E.N."/>
            <person name="Kraberger S."/>
            <person name="Lund M.C."/>
            <person name="Custer J.M."/>
            <person name="Vargas K.M."/>
            <person name="Ehmke E.E."/>
            <person name="Yoder A.D."/>
            <person name="Varsani A."/>
        </authorList>
    </citation>
    <scope>NUCLEOTIDE SEQUENCE</scope>
    <source>
        <strain evidence="2">Duke_30FF_63</strain>
    </source>
</reference>
<dbReference type="Pfam" id="PF12684">
    <property type="entry name" value="DUF3799"/>
    <property type="match status" value="1"/>
</dbReference>
<dbReference type="InterPro" id="IPR011604">
    <property type="entry name" value="PDDEXK-like_dom_sf"/>
</dbReference>
<feature type="domain" description="Putative exodeoxyribonuclease 8 PDDEXK-like" evidence="1">
    <location>
        <begin position="24"/>
        <end position="304"/>
    </location>
</feature>
<evidence type="ECO:0000313" key="2">
    <source>
        <dbReference type="EMBL" id="XCD08253.1"/>
    </source>
</evidence>
<sequence length="321" mass="37050">MNIEIPYYEDNSRINNSIIGVFLKKGPKALYNYLAGTYESESGAQLDRGTMIHEYILQPEEFNNDYLLYEGITPSSSQQKAFCNNLLNTTEIEPQKAAVSAYKDSYSIVGKSEQFIASEATKMANTFAFYINALQSNKKLISSMDVNKCIAVNNNIKSHKKANELLNDPNFKEHHEFHINWEFNGVKCKSLLDCVKFDFDNKYCQIIDLKTTVKLYNFEESMSQYDYTRQLCFYKLAVLWYIENCIKQDSKEWTIDCYIIAIDNTSGSDVRVFSISKENVDEKTSIIVDAITKIGWHINNNKWDHSKEYYEGDGCESLNIN</sequence>
<protein>
    <submittedName>
        <fullName evidence="2">Exodeoxyribonuclease 8</fullName>
    </submittedName>
</protein>
<accession>A0AAU8B986</accession>
<organism evidence="2">
    <name type="scientific">Dulem virus 42</name>
    <dbReference type="NCBI Taxonomy" id="3145760"/>
    <lineage>
        <taxon>Viruses</taxon>
        <taxon>Duplodnaviria</taxon>
        <taxon>Heunggongvirae</taxon>
        <taxon>Uroviricota</taxon>
        <taxon>Caudoviricetes</taxon>
    </lineage>
</organism>
<dbReference type="InterPro" id="IPR024432">
    <property type="entry name" value="Put_RecE_PDDEXK-like_dom"/>
</dbReference>
<evidence type="ECO:0000259" key="1">
    <source>
        <dbReference type="Pfam" id="PF12684"/>
    </source>
</evidence>
<proteinExistence type="predicted"/>
<dbReference type="Gene3D" id="3.90.320.10">
    <property type="match status" value="1"/>
</dbReference>